<keyword evidence="1" id="KW-0479">Metal-binding</keyword>
<evidence type="ECO:0000313" key="9">
    <source>
        <dbReference type="EMBL" id="KAJ3079397.1"/>
    </source>
</evidence>
<feature type="non-terminal residue" evidence="9">
    <location>
        <position position="1"/>
    </location>
</feature>
<organism evidence="9 10">
    <name type="scientific">Physocladia obscura</name>
    <dbReference type="NCBI Taxonomy" id="109957"/>
    <lineage>
        <taxon>Eukaryota</taxon>
        <taxon>Fungi</taxon>
        <taxon>Fungi incertae sedis</taxon>
        <taxon>Chytridiomycota</taxon>
        <taxon>Chytridiomycota incertae sedis</taxon>
        <taxon>Chytridiomycetes</taxon>
        <taxon>Chytridiales</taxon>
        <taxon>Chytriomycetaceae</taxon>
        <taxon>Physocladia</taxon>
    </lineage>
</organism>
<evidence type="ECO:0000256" key="3">
    <source>
        <dbReference type="ARBA" id="ARBA00022771"/>
    </source>
</evidence>
<dbReference type="PROSITE" id="PS50157">
    <property type="entry name" value="ZINC_FINGER_C2H2_2"/>
    <property type="match status" value="2"/>
</dbReference>
<dbReference type="Proteomes" id="UP001211907">
    <property type="component" value="Unassembled WGS sequence"/>
</dbReference>
<protein>
    <recommendedName>
        <fullName evidence="8">C2H2-type domain-containing protein</fullName>
    </recommendedName>
</protein>
<dbReference type="GO" id="GO:0008270">
    <property type="term" value="F:zinc ion binding"/>
    <property type="evidence" value="ECO:0007669"/>
    <property type="project" value="UniProtKB-KW"/>
</dbReference>
<keyword evidence="10" id="KW-1185">Reference proteome</keyword>
<dbReference type="GO" id="GO:0000978">
    <property type="term" value="F:RNA polymerase II cis-regulatory region sequence-specific DNA binding"/>
    <property type="evidence" value="ECO:0007669"/>
    <property type="project" value="TreeGrafter"/>
</dbReference>
<dbReference type="Gene3D" id="3.30.160.60">
    <property type="entry name" value="Classic Zinc Finger"/>
    <property type="match status" value="2"/>
</dbReference>
<dbReference type="PANTHER" id="PTHR23235">
    <property type="entry name" value="KRUEPPEL-LIKE TRANSCRIPTION FACTOR"/>
    <property type="match status" value="1"/>
</dbReference>
<dbReference type="InterPro" id="IPR036236">
    <property type="entry name" value="Znf_C2H2_sf"/>
</dbReference>
<evidence type="ECO:0000256" key="1">
    <source>
        <dbReference type="ARBA" id="ARBA00022723"/>
    </source>
</evidence>
<keyword evidence="2" id="KW-0677">Repeat</keyword>
<keyword evidence="5" id="KW-0805">Transcription regulation</keyword>
<dbReference type="GO" id="GO:0000981">
    <property type="term" value="F:DNA-binding transcription factor activity, RNA polymerase II-specific"/>
    <property type="evidence" value="ECO:0007669"/>
    <property type="project" value="TreeGrafter"/>
</dbReference>
<dbReference type="SUPFAM" id="SSF57667">
    <property type="entry name" value="beta-beta-alpha zinc fingers"/>
    <property type="match status" value="1"/>
</dbReference>
<evidence type="ECO:0000313" key="10">
    <source>
        <dbReference type="Proteomes" id="UP001211907"/>
    </source>
</evidence>
<evidence type="ECO:0000259" key="8">
    <source>
        <dbReference type="PROSITE" id="PS50157"/>
    </source>
</evidence>
<reference evidence="9" key="1">
    <citation type="submission" date="2020-05" db="EMBL/GenBank/DDBJ databases">
        <title>Phylogenomic resolution of chytrid fungi.</title>
        <authorList>
            <person name="Stajich J.E."/>
            <person name="Amses K."/>
            <person name="Simmons R."/>
            <person name="Seto K."/>
            <person name="Myers J."/>
            <person name="Bonds A."/>
            <person name="Quandt C.A."/>
            <person name="Barry K."/>
            <person name="Liu P."/>
            <person name="Grigoriev I."/>
            <person name="Longcore J.E."/>
            <person name="James T.Y."/>
        </authorList>
    </citation>
    <scope>NUCLEOTIDE SEQUENCE</scope>
    <source>
        <strain evidence="9">JEL0513</strain>
    </source>
</reference>
<dbReference type="InterPro" id="IPR013087">
    <property type="entry name" value="Znf_C2H2_type"/>
</dbReference>
<evidence type="ECO:0000256" key="5">
    <source>
        <dbReference type="ARBA" id="ARBA00023015"/>
    </source>
</evidence>
<keyword evidence="6" id="KW-0804">Transcription</keyword>
<evidence type="ECO:0000256" key="4">
    <source>
        <dbReference type="ARBA" id="ARBA00022833"/>
    </source>
</evidence>
<keyword evidence="4" id="KW-0862">Zinc</keyword>
<feature type="domain" description="C2H2-type" evidence="8">
    <location>
        <begin position="152"/>
        <end position="181"/>
    </location>
</feature>
<dbReference type="PROSITE" id="PS00028">
    <property type="entry name" value="ZINC_FINGER_C2H2_1"/>
    <property type="match status" value="2"/>
</dbReference>
<evidence type="ECO:0000256" key="7">
    <source>
        <dbReference type="PROSITE-ProRule" id="PRU00042"/>
    </source>
</evidence>
<keyword evidence="3 7" id="KW-0863">Zinc-finger</keyword>
<dbReference type="EMBL" id="JADGJH010005752">
    <property type="protein sequence ID" value="KAJ3079397.1"/>
    <property type="molecule type" value="Genomic_DNA"/>
</dbReference>
<feature type="domain" description="C2H2-type" evidence="8">
    <location>
        <begin position="182"/>
        <end position="211"/>
    </location>
</feature>
<evidence type="ECO:0000256" key="6">
    <source>
        <dbReference type="ARBA" id="ARBA00023163"/>
    </source>
</evidence>
<name>A0AAD5X9C8_9FUNG</name>
<accession>A0AAD5X9C8</accession>
<sequence length="249" mass="27739">MELQSSQAAEVPMALVAQQSMFEYADPFQFVDDCESEIANCGTPSPTHSSSCNNSNNAAQDFLFEDMFPLDFAEFGLMTTALGNTAETPEPNEDTDTIHSASATASIENANADANSAKRARAIASASLRSRKGSRKIRKIYKQKPPKPRAEFKCSVDSCGQFLATSSHLARHMRTHTGLKPYQCIIDGCCRRFARQDNMNQHAKTHTSPRKRNYVAPQHEDAWEYTGSLYQDRQAAVGFWKEARQNFVP</sequence>
<comment type="caution">
    <text evidence="9">The sequence shown here is derived from an EMBL/GenBank/DDBJ whole genome shotgun (WGS) entry which is preliminary data.</text>
</comment>
<dbReference type="SMART" id="SM00355">
    <property type="entry name" value="ZnF_C2H2"/>
    <property type="match status" value="2"/>
</dbReference>
<evidence type="ECO:0000256" key="2">
    <source>
        <dbReference type="ARBA" id="ARBA00022737"/>
    </source>
</evidence>
<dbReference type="AlphaFoldDB" id="A0AAD5X9C8"/>
<gene>
    <name evidence="9" type="ORF">HK100_010434</name>
</gene>
<proteinExistence type="predicted"/>
<dbReference type="FunFam" id="3.30.160.60:FF:000032">
    <property type="entry name" value="Krueppel-like factor 4"/>
    <property type="match status" value="1"/>
</dbReference>
<dbReference type="PANTHER" id="PTHR23235:SF120">
    <property type="entry name" value="KRUPPEL-LIKE FACTOR 15"/>
    <property type="match status" value="1"/>
</dbReference>